<evidence type="ECO:0000313" key="1">
    <source>
        <dbReference type="EMBL" id="CCD25271.1"/>
    </source>
</evidence>
<proteinExistence type="predicted"/>
<sequence length="155" mass="18133">MKSMRGKNHNKIPTLIPDSRADDNFTYISLWKPYPYVDISGIKFTPLQTKACSPTSVSPAVGISRIITTKTELQIIYHKHSFTTWCYLIPRDRFNIIIRKPLLRRLQYRSTETAEMITIHNIDINLNQIEYITTKQSIYTIAKLKNIQWFQGLVE</sequence>
<dbReference type="Proteomes" id="UP000000689">
    <property type="component" value="Chromosome 5"/>
</dbReference>
<accession>G0WC01</accession>
<dbReference type="HOGENOM" id="CLU_1695977_0_0_1"/>
<reference evidence="1 2" key="1">
    <citation type="journal article" date="2011" name="Proc. Natl. Acad. Sci. U.S.A.">
        <title>Evolutionary erosion of yeast sex chromosomes by mating-type switching accidents.</title>
        <authorList>
            <person name="Gordon J.L."/>
            <person name="Armisen D."/>
            <person name="Proux-Wera E."/>
            <person name="Oheigeartaigh S.S."/>
            <person name="Byrne K.P."/>
            <person name="Wolfe K.H."/>
        </authorList>
    </citation>
    <scope>NUCLEOTIDE SEQUENCE [LARGE SCALE GENOMIC DNA]</scope>
    <source>
        <strain evidence="2">ATCC 10597 / BCRC 20456 / CBS 421 / NBRC 0211 / NRRL Y-12639</strain>
    </source>
</reference>
<evidence type="ECO:0000313" key="2">
    <source>
        <dbReference type="Proteomes" id="UP000000689"/>
    </source>
</evidence>
<dbReference type="GeneID" id="11499083"/>
<dbReference type="EMBL" id="HE580271">
    <property type="protein sequence ID" value="CCD25271.1"/>
    <property type="molecule type" value="Genomic_DNA"/>
</dbReference>
<keyword evidence="2" id="KW-1185">Reference proteome</keyword>
<protein>
    <submittedName>
        <fullName evidence="1">Uncharacterized protein</fullName>
    </submittedName>
</protein>
<dbReference type="AlphaFoldDB" id="G0WC01"/>
<gene>
    <name evidence="1" type="primary">NDAI0E04540</name>
    <name evidence="1" type="ordered locus">NDAI_0E04540</name>
</gene>
<dbReference type="KEGG" id="ndi:NDAI_0E04540"/>
<dbReference type="RefSeq" id="XP_003670514.1">
    <property type="nucleotide sequence ID" value="XM_003670466.1"/>
</dbReference>
<name>G0WC01_NAUDC</name>
<organism evidence="1 2">
    <name type="scientific">Naumovozyma dairenensis (strain ATCC 10597 / BCRC 20456 / CBS 421 / NBRC 0211 / NRRL Y-12639)</name>
    <name type="common">Saccharomyces dairenensis</name>
    <dbReference type="NCBI Taxonomy" id="1071378"/>
    <lineage>
        <taxon>Eukaryota</taxon>
        <taxon>Fungi</taxon>
        <taxon>Dikarya</taxon>
        <taxon>Ascomycota</taxon>
        <taxon>Saccharomycotina</taxon>
        <taxon>Saccharomycetes</taxon>
        <taxon>Saccharomycetales</taxon>
        <taxon>Saccharomycetaceae</taxon>
        <taxon>Naumovozyma</taxon>
    </lineage>
</organism>